<dbReference type="CDD" id="cd03242">
    <property type="entry name" value="ABC_RecF"/>
    <property type="match status" value="1"/>
</dbReference>
<dbReference type="PROSITE" id="PS00618">
    <property type="entry name" value="RECF_2"/>
    <property type="match status" value="1"/>
</dbReference>
<organism evidence="15 16">
    <name type="scientific">Ligilactobacillus araffinosus DSM 20653</name>
    <dbReference type="NCBI Taxonomy" id="1423820"/>
    <lineage>
        <taxon>Bacteria</taxon>
        <taxon>Bacillati</taxon>
        <taxon>Bacillota</taxon>
        <taxon>Bacilli</taxon>
        <taxon>Lactobacillales</taxon>
        <taxon>Lactobacillaceae</taxon>
        <taxon>Ligilactobacillus</taxon>
    </lineage>
</organism>
<dbReference type="GO" id="GO:0006302">
    <property type="term" value="P:double-strand break repair"/>
    <property type="evidence" value="ECO:0007669"/>
    <property type="project" value="TreeGrafter"/>
</dbReference>
<keyword evidence="9 12" id="KW-0238">DNA-binding</keyword>
<dbReference type="PANTHER" id="PTHR32182:SF0">
    <property type="entry name" value="DNA REPLICATION AND REPAIR PROTEIN RECF"/>
    <property type="match status" value="1"/>
</dbReference>
<dbReference type="RefSeq" id="WP_057906344.1">
    <property type="nucleotide sequence ID" value="NZ_AYYZ01000012.1"/>
</dbReference>
<keyword evidence="7 12" id="KW-0227">DNA damage</keyword>
<evidence type="ECO:0000256" key="1">
    <source>
        <dbReference type="ARBA" id="ARBA00004496"/>
    </source>
</evidence>
<dbReference type="NCBIfam" id="TIGR00611">
    <property type="entry name" value="recf"/>
    <property type="match status" value="1"/>
</dbReference>
<keyword evidence="11 12" id="KW-0742">SOS response</keyword>
<evidence type="ECO:0000256" key="6">
    <source>
        <dbReference type="ARBA" id="ARBA00022741"/>
    </source>
</evidence>
<evidence type="ECO:0000256" key="5">
    <source>
        <dbReference type="ARBA" id="ARBA00022705"/>
    </source>
</evidence>
<evidence type="ECO:0000256" key="4">
    <source>
        <dbReference type="ARBA" id="ARBA00022490"/>
    </source>
</evidence>
<dbReference type="GO" id="GO:0009432">
    <property type="term" value="P:SOS response"/>
    <property type="evidence" value="ECO:0007669"/>
    <property type="project" value="UniProtKB-UniRule"/>
</dbReference>
<dbReference type="InterPro" id="IPR042174">
    <property type="entry name" value="RecF_2"/>
</dbReference>
<accession>A0A0R1ZN97</accession>
<protein>
    <recommendedName>
        <fullName evidence="3 12">DNA replication and repair protein RecF</fullName>
    </recommendedName>
</protein>
<keyword evidence="8 12" id="KW-0067">ATP-binding</keyword>
<evidence type="ECO:0000256" key="7">
    <source>
        <dbReference type="ARBA" id="ARBA00022763"/>
    </source>
</evidence>
<evidence type="ECO:0000313" key="15">
    <source>
        <dbReference type="EMBL" id="KRM52902.1"/>
    </source>
</evidence>
<dbReference type="Proteomes" id="UP000051291">
    <property type="component" value="Unassembled WGS sequence"/>
</dbReference>
<reference evidence="15 16" key="1">
    <citation type="journal article" date="2015" name="Genome Announc.">
        <title>Expanding the biotechnology potential of lactobacilli through comparative genomics of 213 strains and associated genera.</title>
        <authorList>
            <person name="Sun Z."/>
            <person name="Harris H.M."/>
            <person name="McCann A."/>
            <person name="Guo C."/>
            <person name="Argimon S."/>
            <person name="Zhang W."/>
            <person name="Yang X."/>
            <person name="Jeffery I.B."/>
            <person name="Cooney J.C."/>
            <person name="Kagawa T.F."/>
            <person name="Liu W."/>
            <person name="Song Y."/>
            <person name="Salvetti E."/>
            <person name="Wrobel A."/>
            <person name="Rasinkangas P."/>
            <person name="Parkhill J."/>
            <person name="Rea M.C."/>
            <person name="O'Sullivan O."/>
            <person name="Ritari J."/>
            <person name="Douillard F.P."/>
            <person name="Paul Ross R."/>
            <person name="Yang R."/>
            <person name="Briner A.E."/>
            <person name="Felis G.E."/>
            <person name="de Vos W.M."/>
            <person name="Barrangou R."/>
            <person name="Klaenhammer T.R."/>
            <person name="Caufield P.W."/>
            <person name="Cui Y."/>
            <person name="Zhang H."/>
            <person name="O'Toole P.W."/>
        </authorList>
    </citation>
    <scope>NUCLEOTIDE SEQUENCE [LARGE SCALE GENOMIC DNA]</scope>
    <source>
        <strain evidence="15 16">DSM 20653</strain>
    </source>
</reference>
<dbReference type="STRING" id="1423820.FC64_GL000179"/>
<comment type="subcellular location">
    <subcellularLocation>
        <location evidence="1 12 13">Cytoplasm</location>
    </subcellularLocation>
</comment>
<proteinExistence type="inferred from homology"/>
<comment type="caution">
    <text evidence="15">The sequence shown here is derived from an EMBL/GenBank/DDBJ whole genome shotgun (WGS) entry which is preliminary data.</text>
</comment>
<dbReference type="AlphaFoldDB" id="A0A0R1ZN97"/>
<sequence length="393" mass="44892">MKLTELNLHHFRNYDEAQVEFSPQINVLIGENAQGKTNLLESIYVLAMTRSHRTNNDRELIEFGKDAAQIKGNVQRELGSLKLELDIGKHGKKAKANHLEKARLSEYLGQLNVILFAPEDLALVKGAPTVRRRFIDMEFGQVSPKYLHDLTQYRDILKQRNRYLKQLQSHEAQDQLYLEVLSEQLAAVGGAIISQRVKFLSELEGYAQKLHQSITQGKEKMTFEYSSTVKDAATLTEVELSEALMELYQQNQAKEIFQGTTLYGPHRDDVRFLINQKNVQTYGSQGQQRTTALSVKLAEIDLMKNQTGEYPVLLLDDVLSELDGARQTHLLKTIQDKVQTFLTTPGLSDVARNLIKEPRIFHIRDGQIIPEKQPELKTEVFYPTKQDKTANKE</sequence>
<comment type="function">
    <text evidence="12 13">The RecF protein is involved in DNA metabolism; it is required for DNA replication and normal SOS inducibility. RecF binds preferentially to single-stranded, linear DNA. It also seems to bind ATP.</text>
</comment>
<evidence type="ECO:0000256" key="8">
    <source>
        <dbReference type="ARBA" id="ARBA00022840"/>
    </source>
</evidence>
<keyword evidence="4 12" id="KW-0963">Cytoplasm</keyword>
<dbReference type="HAMAP" id="MF_00365">
    <property type="entry name" value="RecF"/>
    <property type="match status" value="1"/>
</dbReference>
<evidence type="ECO:0000256" key="12">
    <source>
        <dbReference type="HAMAP-Rule" id="MF_00365"/>
    </source>
</evidence>
<dbReference type="GO" id="GO:0003697">
    <property type="term" value="F:single-stranded DNA binding"/>
    <property type="evidence" value="ECO:0007669"/>
    <property type="project" value="UniProtKB-UniRule"/>
</dbReference>
<gene>
    <name evidence="12" type="primary">recF</name>
    <name evidence="15" type="ORF">FC64_GL000179</name>
</gene>
<dbReference type="GO" id="GO:0000731">
    <property type="term" value="P:DNA synthesis involved in DNA repair"/>
    <property type="evidence" value="ECO:0007669"/>
    <property type="project" value="TreeGrafter"/>
</dbReference>
<dbReference type="PANTHER" id="PTHR32182">
    <property type="entry name" value="DNA REPLICATION AND REPAIR PROTEIN RECF"/>
    <property type="match status" value="1"/>
</dbReference>
<dbReference type="InterPro" id="IPR027417">
    <property type="entry name" value="P-loop_NTPase"/>
</dbReference>
<evidence type="ECO:0000256" key="9">
    <source>
        <dbReference type="ARBA" id="ARBA00023125"/>
    </source>
</evidence>
<keyword evidence="10 12" id="KW-0234">DNA repair</keyword>
<keyword evidence="5 12" id="KW-0235">DNA replication</keyword>
<dbReference type="PROSITE" id="PS00617">
    <property type="entry name" value="RECF_1"/>
    <property type="match status" value="1"/>
</dbReference>
<evidence type="ECO:0000259" key="14">
    <source>
        <dbReference type="Pfam" id="PF02463"/>
    </source>
</evidence>
<keyword evidence="16" id="KW-1185">Reference proteome</keyword>
<dbReference type="InterPro" id="IPR018078">
    <property type="entry name" value="DNA-binding_RecF_CS"/>
</dbReference>
<evidence type="ECO:0000256" key="13">
    <source>
        <dbReference type="RuleBase" id="RU000578"/>
    </source>
</evidence>
<dbReference type="FunFam" id="1.20.1050.90:FF:000002">
    <property type="entry name" value="DNA replication and repair protein RecF"/>
    <property type="match status" value="1"/>
</dbReference>
<dbReference type="Gene3D" id="1.20.1050.90">
    <property type="entry name" value="RecF/RecN/SMC, N-terminal domain"/>
    <property type="match status" value="1"/>
</dbReference>
<evidence type="ECO:0000256" key="2">
    <source>
        <dbReference type="ARBA" id="ARBA00008016"/>
    </source>
</evidence>
<evidence type="ECO:0000256" key="3">
    <source>
        <dbReference type="ARBA" id="ARBA00020170"/>
    </source>
</evidence>
<dbReference type="GO" id="GO:0005524">
    <property type="term" value="F:ATP binding"/>
    <property type="evidence" value="ECO:0007669"/>
    <property type="project" value="UniProtKB-UniRule"/>
</dbReference>
<dbReference type="Pfam" id="PF02463">
    <property type="entry name" value="SMC_N"/>
    <property type="match status" value="1"/>
</dbReference>
<name>A0A0R1ZN97_9LACO</name>
<dbReference type="SUPFAM" id="SSF52540">
    <property type="entry name" value="P-loop containing nucleoside triphosphate hydrolases"/>
    <property type="match status" value="1"/>
</dbReference>
<dbReference type="PATRIC" id="fig|1423820.4.peg.183"/>
<evidence type="ECO:0000313" key="16">
    <source>
        <dbReference type="Proteomes" id="UP000051291"/>
    </source>
</evidence>
<keyword evidence="6 12" id="KW-0547">Nucleotide-binding</keyword>
<feature type="binding site" evidence="12">
    <location>
        <begin position="30"/>
        <end position="37"/>
    </location>
    <ligand>
        <name>ATP</name>
        <dbReference type="ChEBI" id="CHEBI:30616"/>
    </ligand>
</feature>
<dbReference type="GO" id="GO:0006260">
    <property type="term" value="P:DNA replication"/>
    <property type="evidence" value="ECO:0007669"/>
    <property type="project" value="UniProtKB-UniRule"/>
</dbReference>
<comment type="similarity">
    <text evidence="2 12 13">Belongs to the RecF family.</text>
</comment>
<dbReference type="InterPro" id="IPR001238">
    <property type="entry name" value="DNA-binding_RecF"/>
</dbReference>
<dbReference type="Gene3D" id="3.40.50.300">
    <property type="entry name" value="P-loop containing nucleotide triphosphate hydrolases"/>
    <property type="match status" value="1"/>
</dbReference>
<dbReference type="EMBL" id="AYYZ01000012">
    <property type="protein sequence ID" value="KRM52902.1"/>
    <property type="molecule type" value="Genomic_DNA"/>
</dbReference>
<evidence type="ECO:0000256" key="10">
    <source>
        <dbReference type="ARBA" id="ARBA00023204"/>
    </source>
</evidence>
<feature type="domain" description="RecF/RecN/SMC N-terminal" evidence="14">
    <location>
        <begin position="3"/>
        <end position="343"/>
    </location>
</feature>
<dbReference type="GO" id="GO:0005737">
    <property type="term" value="C:cytoplasm"/>
    <property type="evidence" value="ECO:0007669"/>
    <property type="project" value="UniProtKB-SubCell"/>
</dbReference>
<evidence type="ECO:0000256" key="11">
    <source>
        <dbReference type="ARBA" id="ARBA00023236"/>
    </source>
</evidence>
<dbReference type="InterPro" id="IPR003395">
    <property type="entry name" value="RecF/RecN/SMC_N"/>
</dbReference>